<evidence type="ECO:0000313" key="9">
    <source>
        <dbReference type="EMBL" id="CAE8587902.1"/>
    </source>
</evidence>
<reference evidence="9" key="1">
    <citation type="submission" date="2021-02" db="EMBL/GenBank/DDBJ databases">
        <authorList>
            <person name="Dougan E. K."/>
            <person name="Rhodes N."/>
            <person name="Thang M."/>
            <person name="Chan C."/>
        </authorList>
    </citation>
    <scope>NUCLEOTIDE SEQUENCE</scope>
</reference>
<dbReference type="InterPro" id="IPR029071">
    <property type="entry name" value="Ubiquitin-like_domsf"/>
</dbReference>
<evidence type="ECO:0000256" key="3">
    <source>
        <dbReference type="ARBA" id="ARBA00022526"/>
    </source>
</evidence>
<dbReference type="InterPro" id="IPR000626">
    <property type="entry name" value="Ubiquitin-like_dom"/>
</dbReference>
<comment type="caution">
    <text evidence="9">The sequence shown here is derived from an EMBL/GenBank/DDBJ whole genome shotgun (WGS) entry which is preliminary data.</text>
</comment>
<dbReference type="Pfam" id="PF02781">
    <property type="entry name" value="G6PD_C"/>
    <property type="match status" value="1"/>
</dbReference>
<evidence type="ECO:0000256" key="4">
    <source>
        <dbReference type="ARBA" id="ARBA00022857"/>
    </source>
</evidence>
<dbReference type="OrthoDB" id="60984at2759"/>
<sequence length="1856" mass="205875">PDALFTKNLLPYLQKEGGKPGDLRDFQECFSFVPVSLDKPDSMRELHKVLKEKAKGLRDNRIFYLALPPFLFQHAVKLIMEECNSEPGGYVRVIVEKPFGNDLESAQKLAGQISAHLKESQIYRIDHYLAKNMVLNILALRFANREFGRLFHADNVANVRITFKEDISVAGRAGYFDGYGIIRDVMQNHLLQLLTLALMEAPASLKPEDVRDEKVKVLKQLRTVSLDECAVGQYEGYQDDPDIKAINAKKGYKSKCPTFATCVLHLDNERWSGVPIIMKAGKSLETRSTIMRLQFKKAPPQSLFGDQPQNELVIRIQPNEAIYYRMLAKTPGLTSRAHEVTWICLRQEEEVEVEVPLDAGEQGFAESFRDLVEAPEEPEDEEVLALGAEFPRLEFEVLSFCTNPLQHFTVADFFELHRCTVVQQFHPGMMRSAVEDSNPVSSLTDAGGIPQLELNWLRKIAVFADLDAPASATGWDLDVARTLLQDISNTVKQATWLRLPFELLVIIMEMCASFKNQAWMVIMNLVYPDCAKNFHPPISNAISHINVRQISSGVYIDLYLRIRWIQQRTSCPPAAPRFDSSLLKLILRNHLKSLMPIFFNNISRDLGAICQVGFNVSTPALISFDLMVLQSTSFATISPKARSQMSPLHGASGVPHAEVTCDLCLPSDVVANIMEMYYGRFMSEIASTPPMLFQLRRSLLFVIEPTRMKRSPQLNGGCIICFFLGPVEAAKLIWSRTLFPATMLIWPPDNGETVHVVAASTEQVKNISTPHLRARTSHASTFMRRSKEHEVSPTNYNQPGKAFGRIPVVLLLGDFLQLKPVNSISLVDDLTDRRYSSVTPEEQQASHVFNDIADVFELLGTKRFADGDPICKFLRCMRRGMWLQMDNHDQCPISAELSEHISRSQSRVPNNTFKVSDFDFVTRPAVFASSLSEATVWCSVASGLLCACANAGIKLTSMVRFCVPLQMRRFAEVFHLRDQSLFLHEFFGYAASMTAPCESTGCWHFDLTLTSLAFITPQKAATESPTKSASTKSLCTTFDGTGQHKQCQSSQGHAMFIAKYLDQKQGEARVVDQQQVLRERLDQWLKVRPSAEELVKRGVLGRDQRFALALEVVDHFLRARRQAQEDELVKIPPGSFDYSPEVLALLAGQASASRPAQLRGLRAGLCERLRAAEENWAAAAQDCRRDACSSVLPDVVGKVGRALELLEEHRAAMGGSLAGVLQELHAFQCLLARRQCLEDVVAMVEKTDAAREAAFAWAGAKSLPIGTLEELLPLCSRLPARSRAVGLRRLRFVLAPARLALAQEIVSSLRNTGRWPLEAQNAPSDKGSAASAQVLGLCADMGRVQRVAKELQRMEEADAKGKKAKKGEGEAEEAPWASQALASPLIARFRHHFCRPEGDLCRMDKPEWAFRYLIELASDHTAELDRWAKESSESGARSAEDATLQARELSEGLAVALAAEACLFVRTRLPLLASDLEARPTLLHMMHHFVSFHGDIVSAGGPAAGAAAFADFEANRSFEVDVQGAEAQASASQRASGSRGGLVGVRLIKGLSQLAARTEEPASPSHSPEAVVVSLGFLDAWASADADFVTASAHALIIVILSFEQSVRCSCGSRFPACHAAGLSMAAEIVLEDNASERGELSSGESNKLIKLSITLMSGVCVATLTVADEMLVAALKECIAREEGTPERQQKLLLPGDFQELRDSRSIGSYGPFTDEDPPSSAVLLVRTAAFFPSETFVDHRPGYHFTLGKEGLGYYRDDHDERSQAVDAFDGWWNWYRANGECDTFIIQQGFLYHGKMGCAQALSLRKINTTKFCIKEHFFAELTSEKELLWSDVSWLGSVGNQDRKTWTREGPA</sequence>
<evidence type="ECO:0000256" key="7">
    <source>
        <dbReference type="SAM" id="MobiDB-lite"/>
    </source>
</evidence>
<keyword evidence="10" id="KW-1185">Reference proteome</keyword>
<dbReference type="PRINTS" id="PR00079">
    <property type="entry name" value="G6PDHDRGNASE"/>
</dbReference>
<dbReference type="GO" id="GO:0006006">
    <property type="term" value="P:glucose metabolic process"/>
    <property type="evidence" value="ECO:0007669"/>
    <property type="project" value="UniProtKB-KW"/>
</dbReference>
<feature type="region of interest" description="Disordered" evidence="7">
    <location>
        <begin position="1355"/>
        <end position="1376"/>
    </location>
</feature>
<keyword evidence="5" id="KW-0560">Oxidoreductase</keyword>
<dbReference type="Gene3D" id="3.40.50.720">
    <property type="entry name" value="NAD(P)-binding Rossmann-like Domain"/>
    <property type="match status" value="1"/>
</dbReference>
<feature type="compositionally biased region" description="Basic and acidic residues" evidence="7">
    <location>
        <begin position="1355"/>
        <end position="1369"/>
    </location>
</feature>
<dbReference type="Proteomes" id="UP000654075">
    <property type="component" value="Unassembled WGS sequence"/>
</dbReference>
<keyword evidence="3" id="KW-0313">Glucose metabolism</keyword>
<dbReference type="InterPro" id="IPR001282">
    <property type="entry name" value="G6P_DH"/>
</dbReference>
<proteinExistence type="predicted"/>
<dbReference type="GO" id="GO:0009051">
    <property type="term" value="P:pentose-phosphate shunt, oxidative branch"/>
    <property type="evidence" value="ECO:0007669"/>
    <property type="project" value="TreeGrafter"/>
</dbReference>
<evidence type="ECO:0000256" key="1">
    <source>
        <dbReference type="ARBA" id="ARBA00004937"/>
    </source>
</evidence>
<feature type="domain" description="Ubiquitin-like" evidence="8">
    <location>
        <begin position="1650"/>
        <end position="1712"/>
    </location>
</feature>
<protein>
    <recommendedName>
        <fullName evidence="2">glucose-6-phosphate dehydrogenase (NADP(+))</fullName>
        <ecNumber evidence="2">1.1.1.49</ecNumber>
    </recommendedName>
</protein>
<gene>
    <name evidence="9" type="ORF">PGLA1383_LOCUS6725</name>
</gene>
<evidence type="ECO:0000256" key="5">
    <source>
        <dbReference type="ARBA" id="ARBA00023002"/>
    </source>
</evidence>
<dbReference type="InterPro" id="IPR036291">
    <property type="entry name" value="NAD(P)-bd_dom_sf"/>
</dbReference>
<dbReference type="GO" id="GO:0004345">
    <property type="term" value="F:glucose-6-phosphate dehydrogenase activity"/>
    <property type="evidence" value="ECO:0007669"/>
    <property type="project" value="UniProtKB-EC"/>
</dbReference>
<keyword evidence="4" id="KW-0521">NADP</keyword>
<dbReference type="Gene3D" id="3.10.20.90">
    <property type="entry name" value="Phosphatidylinositol 3-kinase Catalytic Subunit, Chain A, domain 1"/>
    <property type="match status" value="1"/>
</dbReference>
<dbReference type="SUPFAM" id="SSF51735">
    <property type="entry name" value="NAD(P)-binding Rossmann-fold domains"/>
    <property type="match status" value="1"/>
</dbReference>
<evidence type="ECO:0000256" key="2">
    <source>
        <dbReference type="ARBA" id="ARBA00013019"/>
    </source>
</evidence>
<dbReference type="CDD" id="cd17039">
    <property type="entry name" value="Ubl_ubiquitin_like"/>
    <property type="match status" value="1"/>
</dbReference>
<keyword evidence="6" id="KW-0119">Carbohydrate metabolism</keyword>
<comment type="pathway">
    <text evidence="1">Carbohydrate degradation; pentose phosphate pathway; D-ribulose 5-phosphate from D-glucose 6-phosphate (oxidative stage): step 1/3.</text>
</comment>
<dbReference type="PROSITE" id="PS50053">
    <property type="entry name" value="UBIQUITIN_2"/>
    <property type="match status" value="1"/>
</dbReference>
<evidence type="ECO:0000313" key="10">
    <source>
        <dbReference type="Proteomes" id="UP000654075"/>
    </source>
</evidence>
<dbReference type="InterPro" id="IPR022674">
    <property type="entry name" value="G6P_DH_NAD-bd"/>
</dbReference>
<dbReference type="PANTHER" id="PTHR23429">
    <property type="entry name" value="GLUCOSE-6-PHOSPHATE 1-DEHYDROGENASE G6PD"/>
    <property type="match status" value="1"/>
</dbReference>
<dbReference type="PANTHER" id="PTHR23429:SF0">
    <property type="entry name" value="GLUCOSE-6-PHOSPHATE 1-DEHYDROGENASE"/>
    <property type="match status" value="1"/>
</dbReference>
<dbReference type="EC" id="1.1.1.49" evidence="2"/>
<dbReference type="InterPro" id="IPR022675">
    <property type="entry name" value="G6P_DH_C"/>
</dbReference>
<evidence type="ECO:0000259" key="8">
    <source>
        <dbReference type="PROSITE" id="PS50053"/>
    </source>
</evidence>
<name>A0A813DP04_POLGL</name>
<feature type="non-terminal residue" evidence="9">
    <location>
        <position position="1"/>
    </location>
</feature>
<dbReference type="SUPFAM" id="SSF54236">
    <property type="entry name" value="Ubiquitin-like"/>
    <property type="match status" value="1"/>
</dbReference>
<dbReference type="SUPFAM" id="SSF55347">
    <property type="entry name" value="Glyceraldehyde-3-phosphate dehydrogenase-like, C-terminal domain"/>
    <property type="match status" value="1"/>
</dbReference>
<dbReference type="Gene3D" id="3.30.360.10">
    <property type="entry name" value="Dihydrodipicolinate Reductase, domain 2"/>
    <property type="match status" value="1"/>
</dbReference>
<accession>A0A813DP04</accession>
<dbReference type="GO" id="GO:0050661">
    <property type="term" value="F:NADP binding"/>
    <property type="evidence" value="ECO:0007669"/>
    <property type="project" value="InterPro"/>
</dbReference>
<evidence type="ECO:0000256" key="6">
    <source>
        <dbReference type="ARBA" id="ARBA00023277"/>
    </source>
</evidence>
<dbReference type="EMBL" id="CAJNNV010002813">
    <property type="protein sequence ID" value="CAE8587902.1"/>
    <property type="molecule type" value="Genomic_DNA"/>
</dbReference>
<dbReference type="Pfam" id="PF00479">
    <property type="entry name" value="G6PD_N"/>
    <property type="match status" value="1"/>
</dbReference>
<organism evidence="9 10">
    <name type="scientific">Polarella glacialis</name>
    <name type="common">Dinoflagellate</name>
    <dbReference type="NCBI Taxonomy" id="89957"/>
    <lineage>
        <taxon>Eukaryota</taxon>
        <taxon>Sar</taxon>
        <taxon>Alveolata</taxon>
        <taxon>Dinophyceae</taxon>
        <taxon>Suessiales</taxon>
        <taxon>Suessiaceae</taxon>
        <taxon>Polarella</taxon>
    </lineage>
</organism>